<dbReference type="Pfam" id="PF13801">
    <property type="entry name" value="Metal_resist"/>
    <property type="match status" value="1"/>
</dbReference>
<sequence>MTRLRIYLALSLVLAVLAGVFAAWCATHYFSSAAAEPSLHRIIHHELDLSAGQRARVAEIEARYTAQRQAREREMRAANTRLAAAIEADHQLDDNVRAAIHDFHHAMGELQLETIRYVLDVREILDASQREHFDATVTASLTDQDW</sequence>
<dbReference type="Gene3D" id="1.20.120.1490">
    <property type="match status" value="1"/>
</dbReference>
<keyword evidence="2" id="KW-1185">Reference proteome</keyword>
<dbReference type="Proteomes" id="UP001596024">
    <property type="component" value="Unassembled WGS sequence"/>
</dbReference>
<dbReference type="EMBL" id="JBHSGQ010000010">
    <property type="protein sequence ID" value="MFC4726362.1"/>
    <property type="molecule type" value="Genomic_DNA"/>
</dbReference>
<reference evidence="2" key="1">
    <citation type="journal article" date="2019" name="Int. J. Syst. Evol. Microbiol.">
        <title>The Global Catalogue of Microorganisms (GCM) 10K type strain sequencing project: providing services to taxonomists for standard genome sequencing and annotation.</title>
        <authorList>
            <consortium name="The Broad Institute Genomics Platform"/>
            <consortium name="The Broad Institute Genome Sequencing Center for Infectious Disease"/>
            <person name="Wu L."/>
            <person name="Ma J."/>
        </authorList>
    </citation>
    <scope>NUCLEOTIDE SEQUENCE [LARGE SCALE GENOMIC DNA]</scope>
    <source>
        <strain evidence="2">CCUG 62981</strain>
    </source>
</reference>
<dbReference type="RefSeq" id="WP_371395139.1">
    <property type="nucleotide sequence ID" value="NZ_CP163422.1"/>
</dbReference>
<evidence type="ECO:0000313" key="2">
    <source>
        <dbReference type="Proteomes" id="UP001596024"/>
    </source>
</evidence>
<name>A0ABV9ND96_9PROT</name>
<comment type="caution">
    <text evidence="1">The sequence shown here is derived from an EMBL/GenBank/DDBJ whole genome shotgun (WGS) entry which is preliminary data.</text>
</comment>
<dbReference type="InterPro" id="IPR025961">
    <property type="entry name" value="Metal_resist"/>
</dbReference>
<organism evidence="1 2">
    <name type="scientific">Glycocaulis abyssi</name>
    <dbReference type="NCBI Taxonomy" id="1433403"/>
    <lineage>
        <taxon>Bacteria</taxon>
        <taxon>Pseudomonadati</taxon>
        <taxon>Pseudomonadota</taxon>
        <taxon>Alphaproteobacteria</taxon>
        <taxon>Maricaulales</taxon>
        <taxon>Maricaulaceae</taxon>
        <taxon>Glycocaulis</taxon>
    </lineage>
</organism>
<evidence type="ECO:0000313" key="1">
    <source>
        <dbReference type="EMBL" id="MFC4726362.1"/>
    </source>
</evidence>
<protein>
    <submittedName>
        <fullName evidence="1">Spy/CpxP family protein refolding chaperone</fullName>
    </submittedName>
</protein>
<gene>
    <name evidence="1" type="ORF">ACFPB0_13780</name>
</gene>
<accession>A0ABV9ND96</accession>
<proteinExistence type="predicted"/>